<comment type="caution">
    <text evidence="10">The sequence shown here is derived from an EMBL/GenBank/DDBJ whole genome shotgun (WGS) entry which is preliminary data.</text>
</comment>
<feature type="compositionally biased region" description="Basic and acidic residues" evidence="6">
    <location>
        <begin position="19"/>
        <end position="34"/>
    </location>
</feature>
<keyword evidence="12" id="KW-1185">Reference proteome</keyword>
<feature type="domain" description="GRF-type" evidence="9">
    <location>
        <begin position="820"/>
        <end position="859"/>
    </location>
</feature>
<evidence type="ECO:0000256" key="4">
    <source>
        <dbReference type="PROSITE-ProRule" id="PRU00047"/>
    </source>
</evidence>
<evidence type="ECO:0000256" key="1">
    <source>
        <dbReference type="ARBA" id="ARBA00022723"/>
    </source>
</evidence>
<feature type="compositionally biased region" description="Polar residues" evidence="6">
    <location>
        <begin position="797"/>
        <end position="810"/>
    </location>
</feature>
<reference evidence="10" key="1">
    <citation type="submission" date="2022-10" db="EMBL/GenBank/DDBJ databases">
        <authorList>
            <person name="Chen Y."/>
            <person name="Dougan E. K."/>
            <person name="Chan C."/>
            <person name="Rhodes N."/>
            <person name="Thang M."/>
        </authorList>
    </citation>
    <scope>NUCLEOTIDE SEQUENCE</scope>
</reference>
<feature type="compositionally biased region" description="Polar residues" evidence="6">
    <location>
        <begin position="769"/>
        <end position="785"/>
    </location>
</feature>
<dbReference type="InterPro" id="IPR036397">
    <property type="entry name" value="RNaseH_sf"/>
</dbReference>
<accession>A0A9P1DCJ9</accession>
<dbReference type="InterPro" id="IPR036875">
    <property type="entry name" value="Znf_CCHC_sf"/>
</dbReference>
<evidence type="ECO:0000313" key="12">
    <source>
        <dbReference type="Proteomes" id="UP001152797"/>
    </source>
</evidence>
<feature type="region of interest" description="Disordered" evidence="6">
    <location>
        <begin position="1"/>
        <end position="34"/>
    </location>
</feature>
<keyword evidence="1" id="KW-0479">Metal-binding</keyword>
<dbReference type="PROSITE" id="PS50994">
    <property type="entry name" value="INTEGRASE"/>
    <property type="match status" value="1"/>
</dbReference>
<evidence type="ECO:0000259" key="8">
    <source>
        <dbReference type="PROSITE" id="PS50994"/>
    </source>
</evidence>
<dbReference type="InterPro" id="IPR021109">
    <property type="entry name" value="Peptidase_aspartic_dom_sf"/>
</dbReference>
<feature type="region of interest" description="Disordered" evidence="6">
    <location>
        <begin position="1553"/>
        <end position="1639"/>
    </location>
</feature>
<proteinExistence type="predicted"/>
<dbReference type="Gene3D" id="2.40.70.10">
    <property type="entry name" value="Acid Proteases"/>
    <property type="match status" value="1"/>
</dbReference>
<evidence type="ECO:0000259" key="7">
    <source>
        <dbReference type="PROSITE" id="PS50158"/>
    </source>
</evidence>
<dbReference type="EMBL" id="CAMXCT010004128">
    <property type="protein sequence ID" value="CAI4007806.1"/>
    <property type="molecule type" value="Genomic_DNA"/>
</dbReference>
<evidence type="ECO:0000256" key="5">
    <source>
        <dbReference type="SAM" id="Coils"/>
    </source>
</evidence>
<dbReference type="PROSITE" id="PS50158">
    <property type="entry name" value="ZF_CCHC"/>
    <property type="match status" value="1"/>
</dbReference>
<dbReference type="Gene3D" id="4.10.60.10">
    <property type="entry name" value="Zinc finger, CCHC-type"/>
    <property type="match status" value="1"/>
</dbReference>
<evidence type="ECO:0000259" key="9">
    <source>
        <dbReference type="PROSITE" id="PS51999"/>
    </source>
</evidence>
<dbReference type="GO" id="GO:0015074">
    <property type="term" value="P:DNA integration"/>
    <property type="evidence" value="ECO:0007669"/>
    <property type="project" value="InterPro"/>
</dbReference>
<name>A0A9P1DCJ9_9DINO</name>
<feature type="compositionally biased region" description="Low complexity" evidence="6">
    <location>
        <begin position="1593"/>
        <end position="1624"/>
    </location>
</feature>
<dbReference type="SUPFAM" id="SSF53098">
    <property type="entry name" value="Ribonuclease H-like"/>
    <property type="match status" value="1"/>
</dbReference>
<evidence type="ECO:0000256" key="2">
    <source>
        <dbReference type="ARBA" id="ARBA00022771"/>
    </source>
</evidence>
<reference evidence="11 12" key="2">
    <citation type="submission" date="2024-05" db="EMBL/GenBank/DDBJ databases">
        <authorList>
            <person name="Chen Y."/>
            <person name="Shah S."/>
            <person name="Dougan E. K."/>
            <person name="Thang M."/>
            <person name="Chan C."/>
        </authorList>
    </citation>
    <scope>NUCLEOTIDE SEQUENCE [LARGE SCALE GENOMIC DNA]</scope>
</reference>
<dbReference type="EMBL" id="CAMXCT020004128">
    <property type="protein sequence ID" value="CAL1161181.1"/>
    <property type="molecule type" value="Genomic_DNA"/>
</dbReference>
<sequence>MSGGDVAATTSVGSGGTHEGYRDRDPPPAFDGKEDGFKVYLRELELWRHETDVPRNKQGAKVLRQLTGSAKAVIDELSIAEITSEQGIDKIVAALKVYFQPHLETAIPRALEKAVYAEGRKSKESLGEYLIRMDAGFRELASEGIKLEDQVKGYVIFRHAALSQVQEDQVTTWTQGKFDREDIVKAIRKLEKVQKEKGGSRNFVTEEESYAEFEEQDEDSEDYVYVGERDLEEILDEEEVQEALASYQRVRKAIKDQRTSRGYYDSRSSGDRGKGSGSGKGGKLSFSMGSGRIQFKGGGQGHGAKVHIDMLKLRTRCAKCGIIGHWAKECPNEPDARARQRQESMSGKTGFCEMGVSEEKGRAVHLFESFDSRQPLTLGNFFHRQVLRSPNSSAANFHGITASSEHGVVDTAAQGGLIGRSSLERLEAALNRVGLKVLHTNKVAHARGIGGSAQACGVAEIPVGVGGINGLIEATVVAEEVPLLLSIKFLKAIDAVVDLCHGELGLNKFGVKTPLHHLRSGHVAVDVLNFDSNGWGLPDDSACAHRKTADFLCDPTAMIAEVHYSSGVQGAPQSHHLCRAGHGMRRVSQQEAPATAGGGLERNPRRAWRNWRVVLQKIYDLLVFVEAQARLESWQEGGSFFGSAVPCTSLGPGLGPSSQHEPVSKEKKFKAEVFQEMIRHGEALGVRKSKEAPAATPDMCPHPASMLQGSGNQSQREVWCKQCHMRWLVDPNAMTDLMKGNPTVTVGGKVLFSGKSTAATAPLPKTALRSPTASTLRSPTASTLRSPAATPPRMPASTASSLGVTSPRSTLTTAPRMIKCKCEVEANRLRVKKEGPNQGRHFYRCHRSLCDFFLWDPEETQEMLRQEEMEKAYRREAQLKQEMEHQIQERMLENERLHREADAQRMEECRLQMEHLHSNLVWMTAAAGEERIQELMSNPALQEEVNKQAQALRRNMENIQQAAEAPDQDMESGVGSWDRGQWVSQEGILPNYVPGYKALGVFATEGEWLADDGYEEASRSLSRSSRRAVERSMRKMVVAEAYSMPRVTKMAQEMGHESAGAYDINNGFDFTTQADRRCCFEELVRMDPDVLLVSPPCGPFSIIQELNYSKMGQRRAIIMLAEGVSHLEFAMKLFQWQVNRGRLAIFEHPATSKGWKEPCVEKSAQMRGVERVRADQCAYGLRVKKDFNKKPTHFLVNGKGLAKHLSKRCSGQHVHEALMGGLALKAQHYPRALCKAMITGAEEDSAAWRQVWATEGEAEEDVIEGGMNCEDKKLVQKLHNNLGHPGKYEFCRALRMARARPEVARPGTVPRTFEAGHTVGVDVVFFPALEPHQNVLVLNITDWGTGYQSLEPLDSMSSEHVWMKFHQCWVRNFGIPQLAVMDQGREFVGSFSKKLAESGCLVKVIGARSPWQQGRTERHGGLAKETLMKVMEEVLPSSKDEWKTCVYAVEAAKNRLYNRSGFSPAQRQLGCNLRLPGSLGSDDPCDPQLLVHSSSEDMRRSLQIRQSAMEAFLKQTATEVVQRSALARRALEVCEGAADMLKQEFIELKEHLRRGRSKRSFQDISSWGTPPMEDDPPAVEPPQQRPRIEAAEPEAAPASAPQDIAVPEDSSSSSSSSPSSSTSEPEGEGSDGMPIGPVDPELAQAIRSVQANEQLDGTRRPKDGQRGLYEPTRRVWEGRRDARWIPYRGGVTIEEEEEKDTLVAHDDEGQAAMEEDVWIYDEERMKVIRLHQHARRAKFTPSHSRGCPIPVGLLTSQRKTYKVYGDGSRRMENSDWRAGLGKKEAGALRWWTGYTEFSLRKVITEVNLMVKRGSDEVLDKDILSEEEWEKWRVADGAEWSKVEATGAVRTMSVEESEEVSRQLHEAGLQPRILPSRMVRRWKPADQPGQPPSRKSRWCVRGDRDPDLLDLTRHAPTVTTATLSIVLQIAASFGWRTAIGDLKNAFMQSDRLVRPSGRLFCRQPSGGLPGLHSQQLMEILAGAYGLGDAPAHWRKTLKRAIFDPGLTQSVMDPTVYKWFHRGQLEGILVVEVGEIATPEERDLTRAAVGSITWAAKEGRPDAAAIASLVASNLTRLSVQDIRDLNKAIDLLKSRSDLCLQIQPIRPERLGCGVITDASFANASQGKSQGAYAVVAYDVEVLEKGEGRYKLLYWKSGKIQRVANSTLAAETQSLSRGLGELSWTVTVFNELTTLGFDLKQWEKSLQDRRLRAFASDTSDEELVQGICVVDAKSLFDHLSKETTGITADKRTGLEVQVIRQTLAEIGTRVKWIPYPQMVVDCLIKRQKGEMMLAA</sequence>
<dbReference type="EMBL" id="CAMXCT030004128">
    <property type="protein sequence ID" value="CAL4795118.1"/>
    <property type="molecule type" value="Genomic_DNA"/>
</dbReference>
<evidence type="ECO:0000313" key="11">
    <source>
        <dbReference type="EMBL" id="CAL4795118.1"/>
    </source>
</evidence>
<feature type="region of interest" description="Disordered" evidence="6">
    <location>
        <begin position="258"/>
        <end position="283"/>
    </location>
</feature>
<dbReference type="GO" id="GO:0008270">
    <property type="term" value="F:zinc ion binding"/>
    <property type="evidence" value="ECO:0007669"/>
    <property type="project" value="UniProtKB-KW"/>
</dbReference>
<dbReference type="InterPro" id="IPR001584">
    <property type="entry name" value="Integrase_cat-core"/>
</dbReference>
<evidence type="ECO:0000313" key="10">
    <source>
        <dbReference type="EMBL" id="CAI4007806.1"/>
    </source>
</evidence>
<keyword evidence="2 4" id="KW-0863">Zinc-finger</keyword>
<dbReference type="SMART" id="SM00343">
    <property type="entry name" value="ZnF_C2HC"/>
    <property type="match status" value="1"/>
</dbReference>
<gene>
    <name evidence="10" type="ORF">C1SCF055_LOCUS33333</name>
</gene>
<evidence type="ECO:0000256" key="6">
    <source>
        <dbReference type="SAM" id="MobiDB-lite"/>
    </source>
</evidence>
<protein>
    <submittedName>
        <fullName evidence="11">DNA topoisomerase 3-alpha (DNA topoisomerase II I alpha)</fullName>
    </submittedName>
</protein>
<dbReference type="GO" id="GO:0003676">
    <property type="term" value="F:nucleic acid binding"/>
    <property type="evidence" value="ECO:0007669"/>
    <property type="project" value="InterPro"/>
</dbReference>
<feature type="region of interest" description="Disordered" evidence="6">
    <location>
        <begin position="762"/>
        <end position="810"/>
    </location>
</feature>
<evidence type="ECO:0000256" key="3">
    <source>
        <dbReference type="ARBA" id="ARBA00022833"/>
    </source>
</evidence>
<dbReference type="Pfam" id="PF06839">
    <property type="entry name" value="Zn_ribbon_GRF"/>
    <property type="match status" value="1"/>
</dbReference>
<keyword evidence="3" id="KW-0862">Zinc</keyword>
<dbReference type="SUPFAM" id="SSF57756">
    <property type="entry name" value="Retrovirus zinc finger-like domains"/>
    <property type="match status" value="1"/>
</dbReference>
<feature type="domain" description="CCHC-type" evidence="7">
    <location>
        <begin position="316"/>
        <end position="332"/>
    </location>
</feature>
<dbReference type="Proteomes" id="UP001152797">
    <property type="component" value="Unassembled WGS sequence"/>
</dbReference>
<dbReference type="Gene3D" id="3.30.420.10">
    <property type="entry name" value="Ribonuclease H-like superfamily/Ribonuclease H"/>
    <property type="match status" value="1"/>
</dbReference>
<feature type="domain" description="Integrase catalytic" evidence="8">
    <location>
        <begin position="1306"/>
        <end position="1472"/>
    </location>
</feature>
<dbReference type="InterPro" id="IPR010666">
    <property type="entry name" value="Znf_GRF"/>
</dbReference>
<dbReference type="InterPro" id="IPR012337">
    <property type="entry name" value="RNaseH-like_sf"/>
</dbReference>
<keyword evidence="5" id="KW-0175">Coiled coil</keyword>
<dbReference type="OrthoDB" id="426808at2759"/>
<dbReference type="InterPro" id="IPR001878">
    <property type="entry name" value="Znf_CCHC"/>
</dbReference>
<dbReference type="PROSITE" id="PS51999">
    <property type="entry name" value="ZF_GRF"/>
    <property type="match status" value="1"/>
</dbReference>
<organism evidence="10">
    <name type="scientific">Cladocopium goreaui</name>
    <dbReference type="NCBI Taxonomy" id="2562237"/>
    <lineage>
        <taxon>Eukaryota</taxon>
        <taxon>Sar</taxon>
        <taxon>Alveolata</taxon>
        <taxon>Dinophyceae</taxon>
        <taxon>Suessiales</taxon>
        <taxon>Symbiodiniaceae</taxon>
        <taxon>Cladocopium</taxon>
    </lineage>
</organism>
<feature type="coiled-coil region" evidence="5">
    <location>
        <begin position="866"/>
        <end position="900"/>
    </location>
</feature>
<dbReference type="Pfam" id="PF00098">
    <property type="entry name" value="zf-CCHC"/>
    <property type="match status" value="1"/>
</dbReference>